<dbReference type="STRING" id="1797516.A3D26_00720"/>
<organism evidence="1 2">
    <name type="scientific">Candidatus Blackburnbacteria bacterium RIFCSPHIGHO2_02_FULL_44_20</name>
    <dbReference type="NCBI Taxonomy" id="1797516"/>
    <lineage>
        <taxon>Bacteria</taxon>
        <taxon>Candidatus Blackburniibacteriota</taxon>
    </lineage>
</organism>
<proteinExistence type="predicted"/>
<evidence type="ECO:0000313" key="2">
    <source>
        <dbReference type="Proteomes" id="UP000178319"/>
    </source>
</evidence>
<dbReference type="Proteomes" id="UP000178319">
    <property type="component" value="Unassembled WGS sequence"/>
</dbReference>
<gene>
    <name evidence="1" type="ORF">A3D26_00720</name>
</gene>
<sequence length="81" mass="8785">MPKNWWQWTLTVAASAIGLLAAWLFLAAANDEAADHDEWEEITRGLLDQTGNTGTKGTHHALPCRRRAYVATQGGAVGAPR</sequence>
<dbReference type="AlphaFoldDB" id="A0A1G1V5I5"/>
<accession>A0A1G1V5I5</accession>
<comment type="caution">
    <text evidence="1">The sequence shown here is derived from an EMBL/GenBank/DDBJ whole genome shotgun (WGS) entry which is preliminary data.</text>
</comment>
<evidence type="ECO:0000313" key="1">
    <source>
        <dbReference type="EMBL" id="OGY10670.1"/>
    </source>
</evidence>
<reference evidence="1 2" key="1">
    <citation type="journal article" date="2016" name="Nat. Commun.">
        <title>Thousands of microbial genomes shed light on interconnected biogeochemical processes in an aquifer system.</title>
        <authorList>
            <person name="Anantharaman K."/>
            <person name="Brown C.T."/>
            <person name="Hug L.A."/>
            <person name="Sharon I."/>
            <person name="Castelle C.J."/>
            <person name="Probst A.J."/>
            <person name="Thomas B.C."/>
            <person name="Singh A."/>
            <person name="Wilkins M.J."/>
            <person name="Karaoz U."/>
            <person name="Brodie E.L."/>
            <person name="Williams K.H."/>
            <person name="Hubbard S.S."/>
            <person name="Banfield J.F."/>
        </authorList>
    </citation>
    <scope>NUCLEOTIDE SEQUENCE [LARGE SCALE GENOMIC DNA]</scope>
</reference>
<protein>
    <submittedName>
        <fullName evidence="1">Uncharacterized protein</fullName>
    </submittedName>
</protein>
<dbReference type="EMBL" id="MHBZ01000031">
    <property type="protein sequence ID" value="OGY10670.1"/>
    <property type="molecule type" value="Genomic_DNA"/>
</dbReference>
<name>A0A1G1V5I5_9BACT</name>